<evidence type="ECO:0000313" key="4">
    <source>
        <dbReference type="Proteomes" id="UP001552299"/>
    </source>
</evidence>
<dbReference type="Pfam" id="PF20431">
    <property type="entry name" value="E_motif"/>
    <property type="match status" value="1"/>
</dbReference>
<feature type="repeat" description="PPR" evidence="2">
    <location>
        <begin position="129"/>
        <end position="163"/>
    </location>
</feature>
<keyword evidence="4" id="KW-1185">Reference proteome</keyword>
<feature type="repeat" description="PPR" evidence="2">
    <location>
        <begin position="601"/>
        <end position="635"/>
    </location>
</feature>
<dbReference type="Pfam" id="PF13041">
    <property type="entry name" value="PPR_2"/>
    <property type="match status" value="4"/>
</dbReference>
<dbReference type="SUPFAM" id="SSF48452">
    <property type="entry name" value="TPR-like"/>
    <property type="match status" value="1"/>
</dbReference>
<accession>A0ABD0W7Y7</accession>
<dbReference type="PROSITE" id="PS51375">
    <property type="entry name" value="PPR"/>
    <property type="match status" value="7"/>
</dbReference>
<organism evidence="3 4">
    <name type="scientific">Dendrobium thyrsiflorum</name>
    <name type="common">Pinecone-like raceme dendrobium</name>
    <name type="synonym">Orchid</name>
    <dbReference type="NCBI Taxonomy" id="117978"/>
    <lineage>
        <taxon>Eukaryota</taxon>
        <taxon>Viridiplantae</taxon>
        <taxon>Streptophyta</taxon>
        <taxon>Embryophyta</taxon>
        <taxon>Tracheophyta</taxon>
        <taxon>Spermatophyta</taxon>
        <taxon>Magnoliopsida</taxon>
        <taxon>Liliopsida</taxon>
        <taxon>Asparagales</taxon>
        <taxon>Orchidaceae</taxon>
        <taxon>Epidendroideae</taxon>
        <taxon>Malaxideae</taxon>
        <taxon>Dendrobiinae</taxon>
        <taxon>Dendrobium</taxon>
    </lineage>
</organism>
<dbReference type="Pfam" id="PF01535">
    <property type="entry name" value="PPR"/>
    <property type="match status" value="6"/>
</dbReference>
<dbReference type="FunFam" id="1.25.40.10:FF:000381">
    <property type="entry name" value="Pentatricopeptide repeat-containing protein"/>
    <property type="match status" value="1"/>
</dbReference>
<feature type="repeat" description="PPR" evidence="2">
    <location>
        <begin position="429"/>
        <end position="463"/>
    </location>
</feature>
<dbReference type="PANTHER" id="PTHR47926">
    <property type="entry name" value="PENTATRICOPEPTIDE REPEAT-CONTAINING PROTEIN"/>
    <property type="match status" value="1"/>
</dbReference>
<dbReference type="InterPro" id="IPR011990">
    <property type="entry name" value="TPR-like_helical_dom_sf"/>
</dbReference>
<evidence type="ECO:0000313" key="3">
    <source>
        <dbReference type="EMBL" id="KAL0928746.1"/>
    </source>
</evidence>
<dbReference type="InterPro" id="IPR046848">
    <property type="entry name" value="E_motif"/>
</dbReference>
<dbReference type="NCBIfam" id="TIGR00756">
    <property type="entry name" value="PPR"/>
    <property type="match status" value="8"/>
</dbReference>
<evidence type="ECO:0008006" key="5">
    <source>
        <dbReference type="Google" id="ProtNLM"/>
    </source>
</evidence>
<dbReference type="FunFam" id="1.25.40.10:FF:000396">
    <property type="entry name" value="Pentatricopeptide repeat-containing protein At2g36730"/>
    <property type="match status" value="1"/>
</dbReference>
<gene>
    <name evidence="3" type="ORF">M5K25_000665</name>
</gene>
<dbReference type="AlphaFoldDB" id="A0ABD0W7Y7"/>
<name>A0ABD0W7Y7_DENTH</name>
<dbReference type="InterPro" id="IPR002885">
    <property type="entry name" value="PPR_rpt"/>
</dbReference>
<feature type="repeat" description="PPR" evidence="2">
    <location>
        <begin position="531"/>
        <end position="565"/>
    </location>
</feature>
<evidence type="ECO:0000256" key="2">
    <source>
        <dbReference type="PROSITE-ProRule" id="PRU00708"/>
    </source>
</evidence>
<protein>
    <recommendedName>
        <fullName evidence="5">Pentatricopeptide repeat-containing protein</fullName>
    </recommendedName>
</protein>
<feature type="repeat" description="PPR" evidence="2">
    <location>
        <begin position="231"/>
        <end position="265"/>
    </location>
</feature>
<dbReference type="FunFam" id="1.25.40.10:FF:000344">
    <property type="entry name" value="Pentatricopeptide repeat-containing protein"/>
    <property type="match status" value="1"/>
</dbReference>
<dbReference type="EMBL" id="JANQDX010000001">
    <property type="protein sequence ID" value="KAL0928746.1"/>
    <property type="molecule type" value="Genomic_DNA"/>
</dbReference>
<evidence type="ECO:0000256" key="1">
    <source>
        <dbReference type="ARBA" id="ARBA00022737"/>
    </source>
</evidence>
<dbReference type="GO" id="GO:0009451">
    <property type="term" value="P:RNA modification"/>
    <property type="evidence" value="ECO:0007669"/>
    <property type="project" value="UniProtKB-ARBA"/>
</dbReference>
<comment type="caution">
    <text evidence="3">The sequence shown here is derived from an EMBL/GenBank/DDBJ whole genome shotgun (WGS) entry which is preliminary data.</text>
</comment>
<dbReference type="Gene3D" id="1.25.40.10">
    <property type="entry name" value="Tetratricopeptide repeat domain"/>
    <property type="match status" value="6"/>
</dbReference>
<feature type="repeat" description="PPR" evidence="2">
    <location>
        <begin position="328"/>
        <end position="362"/>
    </location>
</feature>
<reference evidence="3 4" key="1">
    <citation type="journal article" date="2024" name="Plant Biotechnol. J.">
        <title>Dendrobium thyrsiflorum genome and its molecular insights into genes involved in important horticultural traits.</title>
        <authorList>
            <person name="Chen B."/>
            <person name="Wang J.Y."/>
            <person name="Zheng P.J."/>
            <person name="Li K.L."/>
            <person name="Liang Y.M."/>
            <person name="Chen X.F."/>
            <person name="Zhang C."/>
            <person name="Zhao X."/>
            <person name="He X."/>
            <person name="Zhang G.Q."/>
            <person name="Liu Z.J."/>
            <person name="Xu Q."/>
        </authorList>
    </citation>
    <scope>NUCLEOTIDE SEQUENCE [LARGE SCALE GENOMIC DNA]</scope>
    <source>
        <strain evidence="3">GZMU011</strain>
    </source>
</reference>
<sequence>MAISPLFNQPSHIPINSTFNQTTAISNTSYRRKSFISKSKLELEEAIRSLEEETITTIISKDQQAIYNRLISSCIQHKALSHGNRLRAHIAQARFEPSLFLNNQFINLYSRCGDLGKARQVFDQMPERNIVSWNAMIAGYCHNAQFFDALSLLQTMVEDGVVPDYLTYLSALRASASSGVLRHGEQVHARIIKDGFFLSRIEVGNALINFYSKLGVLHDAESVFDTMMSRDEVTWNSLIAGNSQKGNCKRAVALLVEMLEEGELPDEFTYGSLLALEDTSYTEKLHSQIIKKGLASNVFASSALLDAYGRCGKPQDARKVFNSMIERNTTSWNSVISACIVNGAITEGIQLFFEMQKSEVIPDDYTISTLLKAAMTHLSTFTAKQLHGVAYKMGLWRDASIGNTLIILYAKLGLMKDSLHAFEDISEPDLISWNSRVQAHLNNEEFEQALILFIEMKHLGFVPDKFSFVAAMEASAALPCCKTGRQIHCNLIKAGLLPLDAFTGSSLIDMYAKSMAVEDAKKVFDRINIKDLITWNSIVVGFAQNGYLNEVLKFITLMKQESNEPDNFTFASILTACANATAIEQGKQVHALILKSNFKVDTALTNALITMYCRAGSIKDAKKVFSSIHEKNVVSWTSMISGYTQCGYSCSHGGLSNDAIKYFEIMQMRHGIKPTFDHYACMVDILGRAGRLEEAERIIEGMPYKPNALVWRMLLSACRIHGDLERGKKSMEKILTLEPDDSAAFVLLSNLYTDLGFHEGAMKIRKLMREKGIKKEPGKSWIEVNNRVYEFMAGDISHSQTEEIYSKLKQLLKPLRDEGYVPGNSFLR</sequence>
<feature type="repeat" description="PPR" evidence="2">
    <location>
        <begin position="297"/>
        <end position="327"/>
    </location>
</feature>
<proteinExistence type="predicted"/>
<dbReference type="InterPro" id="IPR046960">
    <property type="entry name" value="PPR_At4g14850-like_plant"/>
</dbReference>
<dbReference type="Proteomes" id="UP001552299">
    <property type="component" value="Unassembled WGS sequence"/>
</dbReference>
<dbReference type="FunFam" id="1.25.40.10:FF:000366">
    <property type="entry name" value="Pentatricopeptide (PPR) repeat-containing protein"/>
    <property type="match status" value="1"/>
</dbReference>
<keyword evidence="1" id="KW-0677">Repeat</keyword>